<dbReference type="Pfam" id="PF05761">
    <property type="entry name" value="5_nucleotid"/>
    <property type="match status" value="1"/>
</dbReference>
<keyword evidence="4" id="KW-0460">Magnesium</keyword>
<dbReference type="InterPro" id="IPR036412">
    <property type="entry name" value="HAD-like_sf"/>
</dbReference>
<dbReference type="FunFam" id="3.40.50.1000:FF:000076">
    <property type="entry name" value="Haloacid dehalogenase hydrolase"/>
    <property type="match status" value="1"/>
</dbReference>
<dbReference type="SUPFAM" id="SSF56784">
    <property type="entry name" value="HAD-like"/>
    <property type="match status" value="1"/>
</dbReference>
<dbReference type="Gene3D" id="3.40.50.1000">
    <property type="entry name" value="HAD superfamily/HAD-like"/>
    <property type="match status" value="1"/>
</dbReference>
<reference evidence="5 6" key="1">
    <citation type="submission" date="2019-06" db="EMBL/GenBank/DDBJ databases">
        <title>A chromosomal-level reference genome of Carpinus fangiana (Coryloideae, Betulaceae).</title>
        <authorList>
            <person name="Yang X."/>
            <person name="Wang Z."/>
            <person name="Zhang L."/>
            <person name="Hao G."/>
            <person name="Liu J."/>
            <person name="Yang Y."/>
        </authorList>
    </citation>
    <scope>NUCLEOTIDE SEQUENCE [LARGE SCALE GENOMIC DNA]</scope>
    <source>
        <strain evidence="5">Cfa_2016G</strain>
        <tissue evidence="5">Leaf</tissue>
    </source>
</reference>
<keyword evidence="2" id="KW-0479">Metal-binding</keyword>
<organism evidence="5 6">
    <name type="scientific">Carpinus fangiana</name>
    <dbReference type="NCBI Taxonomy" id="176857"/>
    <lineage>
        <taxon>Eukaryota</taxon>
        <taxon>Viridiplantae</taxon>
        <taxon>Streptophyta</taxon>
        <taxon>Embryophyta</taxon>
        <taxon>Tracheophyta</taxon>
        <taxon>Spermatophyta</taxon>
        <taxon>Magnoliopsida</taxon>
        <taxon>eudicotyledons</taxon>
        <taxon>Gunneridae</taxon>
        <taxon>Pentapetalae</taxon>
        <taxon>rosids</taxon>
        <taxon>fabids</taxon>
        <taxon>Fagales</taxon>
        <taxon>Betulaceae</taxon>
        <taxon>Carpinus</taxon>
    </lineage>
</organism>
<name>A0A5N6REV2_9ROSI</name>
<dbReference type="OrthoDB" id="409330at2759"/>
<gene>
    <name evidence="5" type="ORF">FH972_015737</name>
</gene>
<evidence type="ECO:0000256" key="4">
    <source>
        <dbReference type="ARBA" id="ARBA00022842"/>
    </source>
</evidence>
<accession>A0A5N6REV2</accession>
<proteinExistence type="inferred from homology"/>
<protein>
    <recommendedName>
        <fullName evidence="7">5'-nucleotidase</fullName>
    </recommendedName>
</protein>
<dbReference type="InterPro" id="IPR023214">
    <property type="entry name" value="HAD_sf"/>
</dbReference>
<evidence type="ECO:0000313" key="6">
    <source>
        <dbReference type="Proteomes" id="UP000327013"/>
    </source>
</evidence>
<dbReference type="GO" id="GO:0046872">
    <property type="term" value="F:metal ion binding"/>
    <property type="evidence" value="ECO:0007669"/>
    <property type="project" value="UniProtKB-KW"/>
</dbReference>
<dbReference type="InterPro" id="IPR008380">
    <property type="entry name" value="HAD-SF_hydro_IG_5-nucl"/>
</dbReference>
<keyword evidence="3" id="KW-0378">Hydrolase</keyword>
<dbReference type="AlphaFoldDB" id="A0A5N6REV2"/>
<dbReference type="Proteomes" id="UP000327013">
    <property type="component" value="Chromosome 6"/>
</dbReference>
<dbReference type="PANTHER" id="PTHR12103:SF22">
    <property type="entry name" value="HAD-SUPERFAMILY HYDROLASE, SUBFAMILY IG, 5'-NUCLEOTIDASE"/>
    <property type="match status" value="1"/>
</dbReference>
<sequence length="591" mass="67348">MLRNSKRRTDKHVHARNREMEMYAAQGLGKFAVIRENPLSVSMAWTNFLRNPVLIRPPTSHISHCNTRMISGRVPVPTTRTCRCSIDAKPVGGDVFSVTSSSKSDVDYLGQSTKGDLNLKLEHFEAFGIDGQETLEGPIEEVARVEAQEAEGLLTDLGIPAWEGRAYDYCMENLRNMGFPVDGLAFDPDLVIRGLVIDKESGNLVKADRFGYIKRAMHGTKMLSTRAVSEMYGRELVDLRNESRWEFMNTLFSVSEAVAYMQAVGRALFKAHVEGQLKSEIMSKPELFVEPDPELPLALLDQKEAGKKLLLITNSDYHYTDKMMQHSFNRFLPNDMGWRDLFDIVIVSARKPEFFQTSHPMYEVVTGEGLMRPCFKARTGGLYSGGSAQMVENSLNIHGDEILYVGDHIYTDVSQSKVHLRWRTALICRELEEEYSSLIRSRGHRASLVELINQKEVVGDLFNQLRLALQRRTKARPAQTLAATNMDDQELTESMQKLLIVMQRLDEKIAPMLEADGEHFNKRWGFLSRAGLWDKSHLMRQIEKYADIYTSRVSNFLHYTPFMYFQSQEQTLAHDSYSYYCSELNGTAADN</sequence>
<evidence type="ECO:0000256" key="2">
    <source>
        <dbReference type="ARBA" id="ARBA00022723"/>
    </source>
</evidence>
<evidence type="ECO:0000313" key="5">
    <source>
        <dbReference type="EMBL" id="KAE8077144.1"/>
    </source>
</evidence>
<evidence type="ECO:0008006" key="7">
    <source>
        <dbReference type="Google" id="ProtNLM"/>
    </source>
</evidence>
<dbReference type="EMBL" id="CM017326">
    <property type="protein sequence ID" value="KAE8077144.1"/>
    <property type="molecule type" value="Genomic_DNA"/>
</dbReference>
<dbReference type="PANTHER" id="PTHR12103">
    <property type="entry name" value="5'-NUCLEOTIDASE DOMAIN-CONTAINING"/>
    <property type="match status" value="1"/>
</dbReference>
<comment type="similarity">
    <text evidence="1">Belongs to the 5'(3')-deoxyribonucleotidase family.</text>
</comment>
<evidence type="ECO:0000256" key="3">
    <source>
        <dbReference type="ARBA" id="ARBA00022801"/>
    </source>
</evidence>
<dbReference type="GO" id="GO:0008253">
    <property type="term" value="F:5'-nucleotidase activity"/>
    <property type="evidence" value="ECO:0007669"/>
    <property type="project" value="TreeGrafter"/>
</dbReference>
<keyword evidence="6" id="KW-1185">Reference proteome</keyword>
<evidence type="ECO:0000256" key="1">
    <source>
        <dbReference type="ARBA" id="ARBA00009589"/>
    </source>
</evidence>